<dbReference type="Gene3D" id="3.30.70.60">
    <property type="match status" value="1"/>
</dbReference>
<name>A0A1U9KCD3_9BACL</name>
<dbReference type="GO" id="GO:1990904">
    <property type="term" value="C:ribonucleoprotein complex"/>
    <property type="evidence" value="ECO:0007669"/>
    <property type="project" value="UniProtKB-KW"/>
</dbReference>
<reference evidence="9 10" key="1">
    <citation type="journal article" date="2015" name="Int. J. Syst. Evol. Microbiol.">
        <title>Novibacillus thermophilus gen. nov., sp. nov., a Gram-staining-negative and moderately thermophilic member of the family Thermoactinomycetaceae.</title>
        <authorList>
            <person name="Yang G."/>
            <person name="Chen J."/>
            <person name="Zhou S."/>
        </authorList>
    </citation>
    <scope>NUCLEOTIDE SEQUENCE [LARGE SCALE GENOMIC DNA]</scope>
    <source>
        <strain evidence="9 10">SG-1</strain>
    </source>
</reference>
<dbReference type="InterPro" id="IPR035980">
    <property type="entry name" value="Ribosomal_bS6_sf"/>
</dbReference>
<gene>
    <name evidence="8" type="primary">rpsF</name>
    <name evidence="9" type="ORF">B0W44_17625</name>
</gene>
<dbReference type="STRING" id="1471761.B0W44_17625"/>
<comment type="similarity">
    <text evidence="1 8">Belongs to the bacterial ribosomal protein bS6 family.</text>
</comment>
<proteinExistence type="inferred from homology"/>
<keyword evidence="5 8" id="KW-0687">Ribonucleoprotein</keyword>
<dbReference type="SUPFAM" id="SSF54995">
    <property type="entry name" value="Ribosomal protein S6"/>
    <property type="match status" value="1"/>
</dbReference>
<organism evidence="9 10">
    <name type="scientific">Novibacillus thermophilus</name>
    <dbReference type="NCBI Taxonomy" id="1471761"/>
    <lineage>
        <taxon>Bacteria</taxon>
        <taxon>Bacillati</taxon>
        <taxon>Bacillota</taxon>
        <taxon>Bacilli</taxon>
        <taxon>Bacillales</taxon>
        <taxon>Thermoactinomycetaceae</taxon>
        <taxon>Novibacillus</taxon>
    </lineage>
</organism>
<evidence type="ECO:0000313" key="9">
    <source>
        <dbReference type="EMBL" id="AQS57653.1"/>
    </source>
</evidence>
<dbReference type="GO" id="GO:0005840">
    <property type="term" value="C:ribosome"/>
    <property type="evidence" value="ECO:0007669"/>
    <property type="project" value="UniProtKB-KW"/>
</dbReference>
<evidence type="ECO:0000256" key="3">
    <source>
        <dbReference type="ARBA" id="ARBA00022884"/>
    </source>
</evidence>
<evidence type="ECO:0000256" key="6">
    <source>
        <dbReference type="ARBA" id="ARBA00035104"/>
    </source>
</evidence>
<dbReference type="HAMAP" id="MF_00360">
    <property type="entry name" value="Ribosomal_bS6"/>
    <property type="match status" value="1"/>
</dbReference>
<dbReference type="GO" id="GO:0005737">
    <property type="term" value="C:cytoplasm"/>
    <property type="evidence" value="ECO:0007669"/>
    <property type="project" value="UniProtKB-ARBA"/>
</dbReference>
<comment type="function">
    <text evidence="6 8">Binds together with bS18 to 16S ribosomal RNA.</text>
</comment>
<dbReference type="InterPro" id="IPR020814">
    <property type="entry name" value="Ribosomal_S6_plastid/chlpt"/>
</dbReference>
<dbReference type="AlphaFoldDB" id="A0A1U9KCD3"/>
<dbReference type="GO" id="GO:0003735">
    <property type="term" value="F:structural constituent of ribosome"/>
    <property type="evidence" value="ECO:0007669"/>
    <property type="project" value="InterPro"/>
</dbReference>
<dbReference type="EMBL" id="CP019699">
    <property type="protein sequence ID" value="AQS57653.1"/>
    <property type="molecule type" value="Genomic_DNA"/>
</dbReference>
<keyword evidence="10" id="KW-1185">Reference proteome</keyword>
<protein>
    <recommendedName>
        <fullName evidence="7 8">Small ribosomal subunit protein bS6</fullName>
    </recommendedName>
</protein>
<dbReference type="InterPro" id="IPR020815">
    <property type="entry name" value="Ribosomal_bS6_CS"/>
</dbReference>
<dbReference type="PANTHER" id="PTHR21011:SF1">
    <property type="entry name" value="SMALL RIBOSOMAL SUBUNIT PROTEIN BS6M"/>
    <property type="match status" value="1"/>
</dbReference>
<keyword evidence="3 8" id="KW-0694">RNA-binding</keyword>
<evidence type="ECO:0000256" key="2">
    <source>
        <dbReference type="ARBA" id="ARBA00022730"/>
    </source>
</evidence>
<evidence type="ECO:0000256" key="8">
    <source>
        <dbReference type="HAMAP-Rule" id="MF_00360"/>
    </source>
</evidence>
<dbReference type="InterPro" id="IPR000529">
    <property type="entry name" value="Ribosomal_bS6"/>
</dbReference>
<dbReference type="CDD" id="cd00473">
    <property type="entry name" value="bS6"/>
    <property type="match status" value="1"/>
</dbReference>
<dbReference type="GO" id="GO:0070181">
    <property type="term" value="F:small ribosomal subunit rRNA binding"/>
    <property type="evidence" value="ECO:0007669"/>
    <property type="project" value="TreeGrafter"/>
</dbReference>
<keyword evidence="2 8" id="KW-0699">rRNA-binding</keyword>
<dbReference type="PANTHER" id="PTHR21011">
    <property type="entry name" value="MITOCHONDRIAL 28S RIBOSOMAL PROTEIN S6"/>
    <property type="match status" value="1"/>
</dbReference>
<dbReference type="GO" id="GO:0006412">
    <property type="term" value="P:translation"/>
    <property type="evidence" value="ECO:0007669"/>
    <property type="project" value="UniProtKB-UniRule"/>
</dbReference>
<dbReference type="Proteomes" id="UP000188603">
    <property type="component" value="Chromosome"/>
</dbReference>
<dbReference type="PROSITE" id="PS01048">
    <property type="entry name" value="RIBOSOMAL_S6"/>
    <property type="match status" value="1"/>
</dbReference>
<evidence type="ECO:0000313" key="10">
    <source>
        <dbReference type="Proteomes" id="UP000188603"/>
    </source>
</evidence>
<evidence type="ECO:0000256" key="7">
    <source>
        <dbReference type="ARBA" id="ARBA00035294"/>
    </source>
</evidence>
<dbReference type="NCBIfam" id="TIGR00166">
    <property type="entry name" value="S6"/>
    <property type="match status" value="1"/>
</dbReference>
<dbReference type="Pfam" id="PF01250">
    <property type="entry name" value="Ribosomal_S6"/>
    <property type="match status" value="1"/>
</dbReference>
<evidence type="ECO:0000256" key="1">
    <source>
        <dbReference type="ARBA" id="ARBA00009512"/>
    </source>
</evidence>
<accession>A0A1U9KCD3</accession>
<dbReference type="InterPro" id="IPR014717">
    <property type="entry name" value="Transl_elong_EF1B/ribsomal_bS6"/>
</dbReference>
<keyword evidence="4 8" id="KW-0689">Ribosomal protein</keyword>
<evidence type="ECO:0000256" key="5">
    <source>
        <dbReference type="ARBA" id="ARBA00023274"/>
    </source>
</evidence>
<dbReference type="KEGG" id="ntr:B0W44_17625"/>
<evidence type="ECO:0000256" key="4">
    <source>
        <dbReference type="ARBA" id="ARBA00022980"/>
    </source>
</evidence>
<sequence length="94" mass="11017">MVIYPPNLEEEELEAAKEKLKQTVTDNGGKLGEIKEMGKRRLAYEINNLREGIYQVVNFEAENPDVVNELDRVIKIDDRYVRHLIVNMTKDRKE</sequence>